<evidence type="ECO:0000256" key="2">
    <source>
        <dbReference type="ARBA" id="ARBA00022771"/>
    </source>
</evidence>
<feature type="transmembrane region" description="Helical" evidence="5">
    <location>
        <begin position="161"/>
        <end position="187"/>
    </location>
</feature>
<feature type="zinc finger region" description="dksA C4-type" evidence="4">
    <location>
        <begin position="285"/>
        <end position="309"/>
    </location>
</feature>
<proteinExistence type="predicted"/>
<dbReference type="InterPro" id="IPR020458">
    <property type="entry name" value="Znf_DskA_TraR_CS"/>
</dbReference>
<dbReference type="Pfam" id="PF01790">
    <property type="entry name" value="LGT"/>
    <property type="match status" value="1"/>
</dbReference>
<dbReference type="PANTHER" id="PTHR33823:SF4">
    <property type="entry name" value="GENERAL STRESS PROTEIN 16O"/>
    <property type="match status" value="1"/>
</dbReference>
<evidence type="ECO:0000256" key="3">
    <source>
        <dbReference type="ARBA" id="ARBA00022833"/>
    </source>
</evidence>
<keyword evidence="1" id="KW-0479">Metal-binding</keyword>
<dbReference type="Proteomes" id="UP000178681">
    <property type="component" value="Unassembled WGS sequence"/>
</dbReference>
<dbReference type="GO" id="GO:0005886">
    <property type="term" value="C:plasma membrane"/>
    <property type="evidence" value="ECO:0007669"/>
    <property type="project" value="InterPro"/>
</dbReference>
<dbReference type="PANTHER" id="PTHR33823">
    <property type="entry name" value="RNA POLYMERASE-BINDING TRANSCRIPTION FACTOR DKSA-RELATED"/>
    <property type="match status" value="1"/>
</dbReference>
<dbReference type="EMBL" id="MFJG01000019">
    <property type="protein sequence ID" value="OGG06828.1"/>
    <property type="molecule type" value="Genomic_DNA"/>
</dbReference>
<evidence type="ECO:0000256" key="5">
    <source>
        <dbReference type="SAM" id="Phobius"/>
    </source>
</evidence>
<feature type="transmembrane region" description="Helical" evidence="5">
    <location>
        <begin position="35"/>
        <end position="55"/>
    </location>
</feature>
<evidence type="ECO:0000259" key="6">
    <source>
        <dbReference type="Pfam" id="PF01258"/>
    </source>
</evidence>
<keyword evidence="5" id="KW-0472">Membrane</keyword>
<dbReference type="AlphaFoldDB" id="A0A1F5Z2Z4"/>
<reference evidence="7 8" key="1">
    <citation type="journal article" date="2016" name="Nat. Commun.">
        <title>Thousands of microbial genomes shed light on interconnected biogeochemical processes in an aquifer system.</title>
        <authorList>
            <person name="Anantharaman K."/>
            <person name="Brown C.T."/>
            <person name="Hug L.A."/>
            <person name="Sharon I."/>
            <person name="Castelle C.J."/>
            <person name="Probst A.J."/>
            <person name="Thomas B.C."/>
            <person name="Singh A."/>
            <person name="Wilkins M.J."/>
            <person name="Karaoz U."/>
            <person name="Brodie E.L."/>
            <person name="Williams K.H."/>
            <person name="Hubbard S.S."/>
            <person name="Banfield J.F."/>
        </authorList>
    </citation>
    <scope>NUCLEOTIDE SEQUENCE [LARGE SCALE GENOMIC DNA]</scope>
</reference>
<feature type="domain" description="Zinc finger DksA/TraR C4-type" evidence="6">
    <location>
        <begin position="280"/>
        <end position="313"/>
    </location>
</feature>
<evidence type="ECO:0000256" key="1">
    <source>
        <dbReference type="ARBA" id="ARBA00022723"/>
    </source>
</evidence>
<keyword evidence="5" id="KW-1133">Transmembrane helix</keyword>
<dbReference type="Gene3D" id="1.20.120.910">
    <property type="entry name" value="DksA, coiled-coil domain"/>
    <property type="match status" value="1"/>
</dbReference>
<dbReference type="PROSITE" id="PS51128">
    <property type="entry name" value="ZF_DKSA_2"/>
    <property type="match status" value="1"/>
</dbReference>
<dbReference type="GO" id="GO:0042158">
    <property type="term" value="P:lipoprotein biosynthetic process"/>
    <property type="evidence" value="ECO:0007669"/>
    <property type="project" value="InterPro"/>
</dbReference>
<dbReference type="GO" id="GO:0008270">
    <property type="term" value="F:zinc ion binding"/>
    <property type="evidence" value="ECO:0007669"/>
    <property type="project" value="UniProtKB-KW"/>
</dbReference>
<gene>
    <name evidence="7" type="ORF">A2872_00355</name>
</gene>
<dbReference type="PROSITE" id="PS01102">
    <property type="entry name" value="ZF_DKSA_1"/>
    <property type="match status" value="1"/>
</dbReference>
<evidence type="ECO:0000313" key="8">
    <source>
        <dbReference type="Proteomes" id="UP000178681"/>
    </source>
</evidence>
<dbReference type="SUPFAM" id="SSF57716">
    <property type="entry name" value="Glucocorticoid receptor-like (DNA-binding domain)"/>
    <property type="match status" value="1"/>
</dbReference>
<dbReference type="InterPro" id="IPR000962">
    <property type="entry name" value="Znf_DskA_TraR"/>
</dbReference>
<feature type="transmembrane region" description="Helical" evidence="5">
    <location>
        <begin position="75"/>
        <end position="93"/>
    </location>
</feature>
<keyword evidence="5" id="KW-0812">Transmembrane</keyword>
<organism evidence="7 8">
    <name type="scientific">Candidatus Gottesmanbacteria bacterium RIFCSPHIGHO2_01_FULL_42_12</name>
    <dbReference type="NCBI Taxonomy" id="1798377"/>
    <lineage>
        <taxon>Bacteria</taxon>
        <taxon>Candidatus Gottesmaniibacteriota</taxon>
    </lineage>
</organism>
<feature type="transmembrane region" description="Helical" evidence="5">
    <location>
        <begin position="6"/>
        <end position="23"/>
    </location>
</feature>
<keyword evidence="2" id="KW-0863">Zinc-finger</keyword>
<evidence type="ECO:0000313" key="7">
    <source>
        <dbReference type="EMBL" id="OGG06828.1"/>
    </source>
</evidence>
<dbReference type="STRING" id="1798377.A2872_00355"/>
<accession>A0A1F5Z2Z4</accession>
<protein>
    <recommendedName>
        <fullName evidence="6">Zinc finger DksA/TraR C4-type domain-containing protein</fullName>
    </recommendedName>
</protein>
<sequence length="315" mass="36152">MNFYGLFLGLGFLIASFYLWRLARREAFGDEKIIDVMLLAVLFGAIFGRVGYALLNWEKFSSDFGRILLFVKYPGFLLFGILLGIFFLFVIYSKKNNFDFWKLCDLFVVPGALFTSFGYLGAKSLPVSGGYFLLFLFLLLLENRRIHTPEWRQILERPGILTILFLTFTFAINLPVGIIACILLFLIRYNKVTKSMIKFPQQVLSGIKKYLEDRRRATEHQIAELKKEDPFEDKSRLLDQAANDSEANQKSGHERTQVLMNQLNIFLIEIKKALTKIKIGKYGICENCGKMIDTDRLAAIPMATICVDCAKKKVK</sequence>
<comment type="caution">
    <text evidence="7">The sequence shown here is derived from an EMBL/GenBank/DDBJ whole genome shotgun (WGS) entry which is preliminary data.</text>
</comment>
<dbReference type="GO" id="GO:0008961">
    <property type="term" value="F:phosphatidylglycerol-prolipoprotein diacylglyceryl transferase activity"/>
    <property type="evidence" value="ECO:0007669"/>
    <property type="project" value="InterPro"/>
</dbReference>
<evidence type="ECO:0000256" key="4">
    <source>
        <dbReference type="PROSITE-ProRule" id="PRU00510"/>
    </source>
</evidence>
<name>A0A1F5Z2Z4_9BACT</name>
<dbReference type="Pfam" id="PF01258">
    <property type="entry name" value="zf-dskA_traR"/>
    <property type="match status" value="1"/>
</dbReference>
<dbReference type="InterPro" id="IPR001640">
    <property type="entry name" value="Lgt"/>
</dbReference>
<keyword evidence="3" id="KW-0862">Zinc</keyword>
<feature type="transmembrane region" description="Helical" evidence="5">
    <location>
        <begin position="125"/>
        <end position="141"/>
    </location>
</feature>